<dbReference type="SUPFAM" id="SSF102405">
    <property type="entry name" value="MCP/YpsA-like"/>
    <property type="match status" value="1"/>
</dbReference>
<organism evidence="1">
    <name type="scientific">freshwater metagenome</name>
    <dbReference type="NCBI Taxonomy" id="449393"/>
    <lineage>
        <taxon>unclassified sequences</taxon>
        <taxon>metagenomes</taxon>
        <taxon>ecological metagenomes</taxon>
    </lineage>
</organism>
<dbReference type="Pfam" id="PF03641">
    <property type="entry name" value="Lysine_decarbox"/>
    <property type="match status" value="1"/>
</dbReference>
<accession>A0A6J6QE12</accession>
<dbReference type="NCBIfam" id="TIGR00730">
    <property type="entry name" value="Rossman fold protein, TIGR00730 family"/>
    <property type="match status" value="1"/>
</dbReference>
<sequence>MSCTFAVMTRQNPPRLCVYCASHFGSDPALQQSAQTVGDLLVAKGIDLVFGGGQVGLMGVVADAAMAGGRHVIGVIPSSMLDREIGHQGISELMVVKDMAARKNAMFQAADAFLTLPGGIGTMEEMFEMLSWGYLHLHNKPMGLLNVNGYYDSLIEFLDGSVELGMTSVRARELLIVDSDPERLIDLLLPQGV</sequence>
<evidence type="ECO:0000313" key="1">
    <source>
        <dbReference type="EMBL" id="CAB4708692.1"/>
    </source>
</evidence>
<dbReference type="InterPro" id="IPR005269">
    <property type="entry name" value="LOG"/>
</dbReference>
<proteinExistence type="predicted"/>
<dbReference type="InterPro" id="IPR031100">
    <property type="entry name" value="LOG_fam"/>
</dbReference>
<protein>
    <submittedName>
        <fullName evidence="1">Unannotated protein</fullName>
    </submittedName>
</protein>
<dbReference type="Gene3D" id="3.40.50.450">
    <property type="match status" value="1"/>
</dbReference>
<dbReference type="GO" id="GO:0009691">
    <property type="term" value="P:cytokinin biosynthetic process"/>
    <property type="evidence" value="ECO:0007669"/>
    <property type="project" value="InterPro"/>
</dbReference>
<gene>
    <name evidence="1" type="ORF">UFOPK2582_01313</name>
    <name evidence="2" type="ORF">UFOPK4354_01966</name>
</gene>
<dbReference type="EMBL" id="CAFBQW010000316">
    <property type="protein sequence ID" value="CAB5069309.1"/>
    <property type="molecule type" value="Genomic_DNA"/>
</dbReference>
<reference evidence="1" key="1">
    <citation type="submission" date="2020-05" db="EMBL/GenBank/DDBJ databases">
        <authorList>
            <person name="Chiriac C."/>
            <person name="Salcher M."/>
            <person name="Ghai R."/>
            <person name="Kavagutti S V."/>
        </authorList>
    </citation>
    <scope>NUCLEOTIDE SEQUENCE</scope>
</reference>
<dbReference type="GO" id="GO:0016799">
    <property type="term" value="F:hydrolase activity, hydrolyzing N-glycosyl compounds"/>
    <property type="evidence" value="ECO:0007669"/>
    <property type="project" value="TreeGrafter"/>
</dbReference>
<evidence type="ECO:0000313" key="2">
    <source>
        <dbReference type="EMBL" id="CAB5069309.1"/>
    </source>
</evidence>
<name>A0A6J6QE12_9ZZZZ</name>
<dbReference type="PANTHER" id="PTHR31223:SF70">
    <property type="entry name" value="LOG FAMILY PROTEIN YJL055W"/>
    <property type="match status" value="1"/>
</dbReference>
<dbReference type="EMBL" id="CAEZXS010000180">
    <property type="protein sequence ID" value="CAB4708692.1"/>
    <property type="molecule type" value="Genomic_DNA"/>
</dbReference>
<dbReference type="PANTHER" id="PTHR31223">
    <property type="entry name" value="LOG FAMILY PROTEIN YJL055W"/>
    <property type="match status" value="1"/>
</dbReference>
<dbReference type="AlphaFoldDB" id="A0A6J6QE12"/>
<dbReference type="GO" id="GO:0005829">
    <property type="term" value="C:cytosol"/>
    <property type="evidence" value="ECO:0007669"/>
    <property type="project" value="TreeGrafter"/>
</dbReference>